<organism evidence="7 8">
    <name type="scientific">Catenulispora yoronensis</name>
    <dbReference type="NCBI Taxonomy" id="450799"/>
    <lineage>
        <taxon>Bacteria</taxon>
        <taxon>Bacillati</taxon>
        <taxon>Actinomycetota</taxon>
        <taxon>Actinomycetes</taxon>
        <taxon>Catenulisporales</taxon>
        <taxon>Catenulisporaceae</taxon>
        <taxon>Catenulispora</taxon>
    </lineage>
</organism>
<evidence type="ECO:0000313" key="8">
    <source>
        <dbReference type="Proteomes" id="UP001500751"/>
    </source>
</evidence>
<protein>
    <recommendedName>
        <fullName evidence="9">Acyl transferase domain-containing protein</fullName>
    </recommendedName>
</protein>
<dbReference type="Gene3D" id="3.30.70.3290">
    <property type="match status" value="1"/>
</dbReference>
<dbReference type="SMART" id="SM00823">
    <property type="entry name" value="PKS_PP"/>
    <property type="match status" value="1"/>
</dbReference>
<evidence type="ECO:0000313" key="7">
    <source>
        <dbReference type="EMBL" id="GAA2065220.1"/>
    </source>
</evidence>
<evidence type="ECO:0000256" key="3">
    <source>
        <dbReference type="ARBA" id="ARBA00022679"/>
    </source>
</evidence>
<feature type="region of interest" description="Disordered" evidence="4">
    <location>
        <begin position="1667"/>
        <end position="1703"/>
    </location>
</feature>
<dbReference type="EMBL" id="BAAAQN010000101">
    <property type="protein sequence ID" value="GAA2065220.1"/>
    <property type="molecule type" value="Genomic_DNA"/>
</dbReference>
<dbReference type="PROSITE" id="PS52004">
    <property type="entry name" value="KS3_2"/>
    <property type="match status" value="1"/>
</dbReference>
<gene>
    <name evidence="7" type="ORF">GCM10009839_91010</name>
</gene>
<dbReference type="Gene3D" id="3.40.50.1820">
    <property type="entry name" value="alpha/beta hydrolase"/>
    <property type="match status" value="1"/>
</dbReference>
<dbReference type="PANTHER" id="PTHR43775:SF51">
    <property type="entry name" value="INACTIVE PHENOLPHTHIOCEROL SYNTHESIS POLYKETIDE SYNTHASE TYPE I PKS1-RELATED"/>
    <property type="match status" value="1"/>
</dbReference>
<dbReference type="InterPro" id="IPR020841">
    <property type="entry name" value="PKS_Beta-ketoAc_synthase_dom"/>
</dbReference>
<dbReference type="SUPFAM" id="SSF53901">
    <property type="entry name" value="Thiolase-like"/>
    <property type="match status" value="1"/>
</dbReference>
<dbReference type="InterPro" id="IPR014031">
    <property type="entry name" value="Ketoacyl_synth_C"/>
</dbReference>
<feature type="region of interest" description="Disordered" evidence="4">
    <location>
        <begin position="412"/>
        <end position="438"/>
    </location>
</feature>
<feature type="region of interest" description="Disordered" evidence="4">
    <location>
        <begin position="1"/>
        <end position="22"/>
    </location>
</feature>
<name>A0ABP5H686_9ACTN</name>
<dbReference type="Proteomes" id="UP001500751">
    <property type="component" value="Unassembled WGS sequence"/>
</dbReference>
<dbReference type="InterPro" id="IPR036736">
    <property type="entry name" value="ACP-like_sf"/>
</dbReference>
<dbReference type="Pfam" id="PF08659">
    <property type="entry name" value="KR"/>
    <property type="match status" value="1"/>
</dbReference>
<dbReference type="Pfam" id="PF00109">
    <property type="entry name" value="ketoacyl-synt"/>
    <property type="match status" value="1"/>
</dbReference>
<dbReference type="CDD" id="cd08953">
    <property type="entry name" value="KR_2_SDR_x"/>
    <property type="match status" value="1"/>
</dbReference>
<dbReference type="InterPro" id="IPR016035">
    <property type="entry name" value="Acyl_Trfase/lysoPLipase"/>
</dbReference>
<dbReference type="SMART" id="SM00825">
    <property type="entry name" value="PKS_KS"/>
    <property type="match status" value="1"/>
</dbReference>
<evidence type="ECO:0000259" key="6">
    <source>
        <dbReference type="PROSITE" id="PS52004"/>
    </source>
</evidence>
<dbReference type="InterPro" id="IPR009081">
    <property type="entry name" value="PP-bd_ACP"/>
</dbReference>
<dbReference type="Pfam" id="PF16197">
    <property type="entry name" value="KAsynt_C_assoc"/>
    <property type="match status" value="1"/>
</dbReference>
<keyword evidence="1" id="KW-0596">Phosphopantetheine</keyword>
<dbReference type="SUPFAM" id="SSF52151">
    <property type="entry name" value="FabD/lysophospholipase-like"/>
    <property type="match status" value="1"/>
</dbReference>
<evidence type="ECO:0000256" key="1">
    <source>
        <dbReference type="ARBA" id="ARBA00022450"/>
    </source>
</evidence>
<dbReference type="Pfam" id="PF00698">
    <property type="entry name" value="Acyl_transf_1"/>
    <property type="match status" value="1"/>
</dbReference>
<dbReference type="InterPro" id="IPR020806">
    <property type="entry name" value="PKS_PP-bd"/>
</dbReference>
<dbReference type="Gene3D" id="3.40.47.10">
    <property type="match status" value="1"/>
</dbReference>
<feature type="domain" description="Ketosynthase family 3 (KS3)" evidence="6">
    <location>
        <begin position="20"/>
        <end position="444"/>
    </location>
</feature>
<comment type="caution">
    <text evidence="7">The sequence shown here is derived from an EMBL/GenBank/DDBJ whole genome shotgun (WGS) entry which is preliminary data.</text>
</comment>
<dbReference type="SMART" id="SM00822">
    <property type="entry name" value="PKS_KR"/>
    <property type="match status" value="1"/>
</dbReference>
<keyword evidence="3" id="KW-0808">Transferase</keyword>
<dbReference type="Gene3D" id="3.40.50.720">
    <property type="entry name" value="NAD(P)-binding Rossmann-like Domain"/>
    <property type="match status" value="2"/>
</dbReference>
<dbReference type="InterPro" id="IPR032821">
    <property type="entry name" value="PKS_assoc"/>
</dbReference>
<evidence type="ECO:0000256" key="4">
    <source>
        <dbReference type="SAM" id="MobiDB-lite"/>
    </source>
</evidence>
<sequence>MDRHTDLHNGNGSAAGPGGEPQIAIIGMAGRFPGADDVDAFWRNISTGVESFSSFTDEELLSAGEDPAEVHHPDYVRMRPILNDIRGWDAAFFGSSPREAMLADPQQRIFAECAWEVLESAGYGVPEGRGVVGVFAGMNISTYLLTRPNAFRMGVEVAGLMVGNDKDALATAVSYRLDLRGPAVAVQTFCSTSLVAIHLACASVRRGECDIAIAGGVSIRVPDRVGYMYHEGNQASPDGKVRTFDAAAKGSMYGDGAAVVAIKRLDAAIADRDTVLAVIRGSHINNDGALKFSFQAPSIDGQRRCATSAIANAGIDPNSISYVEAHGTATEVGDPMEVAALTAAFGPTERKQYCLLGSVKPNVGHLDRASGATGLIKVVQSLRHELIPGTVHFRTPNPEIDFAGSPFRVTAEPTPWPRRDDRPRIAGLSSLGTGGTNAHAIISEAPEPEPRPRRVRRWQVLPVSARTEAAADQACTRLAERLAGDPDLELGDVAFTLQTGRKLFSHRRLVVTDTTTEAARRIGDPAARLARVDPMTGRRVGFLIAGVGEQYPGMVAELYRDEAEYRADVDECLAVLGLAEPGQLSDMFVEVDRTRSDDAGDLARLLGREEGAGLADSADRADSSDRSTENAHLIQPAVFVAEYALARQLLRWGVEPQLMIGYSLGEYVAACLSGVLSLADALRLVAFRAQLIAALPEGAMLAVACDEARLRSVLGTTLDDLDVAIRTGTQLVLAGPVDAVAAASKLLLGVGIGNRRLETTHAFHSRMLLPAADELTAWVKENVTLNPPAIPYLSNVTGRLVDAETLADPGYWARHMCETVEFGTGLEEILHGGDAALVEIGPGRSLGALTRGHPACDRNQWPLIVTSLPASAESRGTDAALTDLLGNLWLAGVPIDWRAWHSGWTPGRVPLPTYPFQRTEYWLDPDNADRLNPSVGLRGDDTPAFDENDPSSVLTGLPLLPETQWINVPTWRQTTPRPARTDTGRWLVLAADDSRADRLIAALTAAGAQPVVARPGAAFATRPDGYVLRPGSVEDMTAALRDLVKRGQAPEHVLHLWTLGLGADDGPSEAASDVPPPMNAELGAVRGDGIFGSVAGAAFGVVADAVRDATLDSLGSVVGAAVGAVRDAALGGTGSGSGSASGTGTATTGTRAFLDLGIHSVIAVAKAAGDLGLPPWTLDIVTDGGHRVLPGDQVRPEQALVLGPCRLIPVEYPGVRTRLIDVQNTDAKNTDARTADFRAADVRDTPVGPGPLDDPAALRALVAELRSEPDDQVVGLRGGRRWIPGYEVIEESCITDPAPAVTIRTGGTYLVTGGLGGIGLAMAERLARDHRAHLVLMGRTPVPPADQWSQILASDATAPEVRRRIEGLRRLDSVITVAGDVSKPADVRRAVDAARTVFGGLDGVLHCAGVPAVGMMQFKTAADIEKVLAPKVAGTRALAAALKELPVPVDFVALFSSTTSATGGGAGQVDYCAANAYLDAFALGDALPGTLVTSIDWGEWVWNGWTTGLEDYDEGSRQFFEQYRQTFGIPFDAGWLTLQRVLASGERHVVVSTQDFSPIVAMSRRSSIQSHQATVKKARDAFGRHPRPDLSAPFVEPQTPEEEAICDVWAEALGLEQVGVHDNFFELGGNSLIGMEIIVRVRQALDVSSLPPHLLYQAPTVSSLAAAAAAGQDQDEQDREAEARDLYRSRIEQRRSSLRKGRN</sequence>
<feature type="compositionally biased region" description="Basic and acidic residues" evidence="4">
    <location>
        <begin position="1680"/>
        <end position="1695"/>
    </location>
</feature>
<dbReference type="SMART" id="SM00827">
    <property type="entry name" value="PKS_AT"/>
    <property type="match status" value="1"/>
</dbReference>
<dbReference type="InterPro" id="IPR036291">
    <property type="entry name" value="NAD(P)-bd_dom_sf"/>
</dbReference>
<keyword evidence="2" id="KW-0597">Phosphoprotein</keyword>
<dbReference type="InterPro" id="IPR029058">
    <property type="entry name" value="AB_hydrolase_fold"/>
</dbReference>
<dbReference type="PANTHER" id="PTHR43775">
    <property type="entry name" value="FATTY ACID SYNTHASE"/>
    <property type="match status" value="1"/>
</dbReference>
<evidence type="ECO:0000256" key="2">
    <source>
        <dbReference type="ARBA" id="ARBA00022553"/>
    </source>
</evidence>
<dbReference type="InterPro" id="IPR006162">
    <property type="entry name" value="Ppantetheine_attach_site"/>
</dbReference>
<dbReference type="Pfam" id="PF02801">
    <property type="entry name" value="Ketoacyl-synt_C"/>
    <property type="match status" value="1"/>
</dbReference>
<dbReference type="Gene3D" id="3.40.366.10">
    <property type="entry name" value="Malonyl-Coenzyme A Acyl Carrier Protein, domain 2"/>
    <property type="match status" value="1"/>
</dbReference>
<accession>A0ABP5H686</accession>
<dbReference type="InterPro" id="IPR013968">
    <property type="entry name" value="PKS_KR"/>
</dbReference>
<dbReference type="SUPFAM" id="SSF47336">
    <property type="entry name" value="ACP-like"/>
    <property type="match status" value="1"/>
</dbReference>
<dbReference type="RefSeq" id="WP_344671999.1">
    <property type="nucleotide sequence ID" value="NZ_BAAAQN010000101.1"/>
</dbReference>
<dbReference type="InterPro" id="IPR050091">
    <property type="entry name" value="PKS_NRPS_Biosynth_Enz"/>
</dbReference>
<dbReference type="InterPro" id="IPR016039">
    <property type="entry name" value="Thiolase-like"/>
</dbReference>
<dbReference type="InterPro" id="IPR001227">
    <property type="entry name" value="Ac_transferase_dom_sf"/>
</dbReference>
<keyword evidence="8" id="KW-1185">Reference proteome</keyword>
<dbReference type="InterPro" id="IPR014043">
    <property type="entry name" value="Acyl_transferase_dom"/>
</dbReference>
<dbReference type="Pfam" id="PF00550">
    <property type="entry name" value="PP-binding"/>
    <property type="match status" value="1"/>
</dbReference>
<dbReference type="InterPro" id="IPR057326">
    <property type="entry name" value="KR_dom"/>
</dbReference>
<dbReference type="CDD" id="cd00833">
    <property type="entry name" value="PKS"/>
    <property type="match status" value="1"/>
</dbReference>
<dbReference type="PROSITE" id="PS50075">
    <property type="entry name" value="CARRIER"/>
    <property type="match status" value="1"/>
</dbReference>
<reference evidence="8" key="1">
    <citation type="journal article" date="2019" name="Int. J. Syst. Evol. Microbiol.">
        <title>The Global Catalogue of Microorganisms (GCM) 10K type strain sequencing project: providing services to taxonomists for standard genome sequencing and annotation.</title>
        <authorList>
            <consortium name="The Broad Institute Genomics Platform"/>
            <consortium name="The Broad Institute Genome Sequencing Center for Infectious Disease"/>
            <person name="Wu L."/>
            <person name="Ma J."/>
        </authorList>
    </citation>
    <scope>NUCLEOTIDE SEQUENCE [LARGE SCALE GENOMIC DNA]</scope>
    <source>
        <strain evidence="8">JCM 16014</strain>
    </source>
</reference>
<dbReference type="InterPro" id="IPR014030">
    <property type="entry name" value="Ketoacyl_synth_N"/>
</dbReference>
<evidence type="ECO:0000259" key="5">
    <source>
        <dbReference type="PROSITE" id="PS50075"/>
    </source>
</evidence>
<evidence type="ECO:0008006" key="9">
    <source>
        <dbReference type="Google" id="ProtNLM"/>
    </source>
</evidence>
<feature type="domain" description="Carrier" evidence="5">
    <location>
        <begin position="1596"/>
        <end position="1672"/>
    </location>
</feature>
<proteinExistence type="predicted"/>
<dbReference type="PROSITE" id="PS00012">
    <property type="entry name" value="PHOSPHOPANTETHEINE"/>
    <property type="match status" value="1"/>
</dbReference>
<dbReference type="SUPFAM" id="SSF51735">
    <property type="entry name" value="NAD(P)-binding Rossmann-fold domains"/>
    <property type="match status" value="3"/>
</dbReference>